<name>A0A091BD21_9GAMM</name>
<keyword evidence="2" id="KW-1185">Reference proteome</keyword>
<evidence type="ECO:0000313" key="2">
    <source>
        <dbReference type="Proteomes" id="UP000029391"/>
    </source>
</evidence>
<comment type="caution">
    <text evidence="1">The sequence shown here is derived from an EMBL/GenBank/DDBJ whole genome shotgun (WGS) entry which is preliminary data.</text>
</comment>
<dbReference type="STRING" id="1121013.GCA_000426365_00087"/>
<dbReference type="eggNOG" id="COG3339">
    <property type="taxonomic scope" value="Bacteria"/>
</dbReference>
<proteinExistence type="predicted"/>
<dbReference type="OrthoDB" id="6023226at2"/>
<gene>
    <name evidence="1" type="ORF">P873_09725</name>
</gene>
<dbReference type="AlphaFoldDB" id="A0A091BD21"/>
<protein>
    <recommendedName>
        <fullName evidence="3">DUF1232 domain-containing protein</fullName>
    </recommendedName>
</protein>
<evidence type="ECO:0008006" key="3">
    <source>
        <dbReference type="Google" id="ProtNLM"/>
    </source>
</evidence>
<reference evidence="1 2" key="1">
    <citation type="submission" date="2013-09" db="EMBL/GenBank/DDBJ databases">
        <title>Genome sequencing of Arenimonas composti.</title>
        <authorList>
            <person name="Chen F."/>
            <person name="Wang G."/>
        </authorList>
    </citation>
    <scope>NUCLEOTIDE SEQUENCE [LARGE SCALE GENOMIC DNA]</scope>
    <source>
        <strain evidence="1 2">TR7-09</strain>
    </source>
</reference>
<dbReference type="EMBL" id="AWXU01000031">
    <property type="protein sequence ID" value="KFN49636.1"/>
    <property type="molecule type" value="Genomic_DNA"/>
</dbReference>
<dbReference type="RefSeq" id="WP_026815669.1">
    <property type="nucleotide sequence ID" value="NZ_AUFF01000001.1"/>
</dbReference>
<dbReference type="Proteomes" id="UP000029391">
    <property type="component" value="Unassembled WGS sequence"/>
</dbReference>
<evidence type="ECO:0000313" key="1">
    <source>
        <dbReference type="EMBL" id="KFN49636.1"/>
    </source>
</evidence>
<accession>A0A091BD21</accession>
<sequence length="213" mass="24012">MNLPLHAETPLFPSPLPLDLRHEAFARRRRIGDVELSDAAVDDFNALLARLAPGTAPVSADQIVTLARWLQSLPAERAAAIVGERLRRAARVRDMLADTDWILDGNLRERARLLVDYLQRVDDLIPDDQPQVGHLDDALLVELSWRQFAAEATDFGDFCRFRALERPRGDGRARVAAWEAACVAELALLQQRRDVRAHRYATGGDLPERIRVR</sequence>
<organism evidence="1 2">
    <name type="scientific">Arenimonas composti TR7-09 = DSM 18010</name>
    <dbReference type="NCBI Taxonomy" id="1121013"/>
    <lineage>
        <taxon>Bacteria</taxon>
        <taxon>Pseudomonadati</taxon>
        <taxon>Pseudomonadota</taxon>
        <taxon>Gammaproteobacteria</taxon>
        <taxon>Lysobacterales</taxon>
        <taxon>Lysobacteraceae</taxon>
        <taxon>Arenimonas</taxon>
    </lineage>
</organism>